<accession>A0AA34WSF0</accession>
<dbReference type="RefSeq" id="WP_019437421.1">
    <property type="nucleotide sequence ID" value="NZ_ALNR01000118.1"/>
</dbReference>
<reference evidence="2 3" key="2">
    <citation type="submission" date="2014-11" db="EMBL/GenBank/DDBJ databases">
        <title>Draft genome sequence of the solvent-tolerant Pseudomonas putida S12 including megaplasmid pTTS12.</title>
        <authorList>
            <person name="Wierckx N."/>
            <person name="Nijkamp J."/>
            <person name="Ballerstedt H."/>
            <person name="Siezen R.J."/>
            <person name="Wels M."/>
            <person name="de Ridder D."/>
            <person name="de Winde J.H."/>
            <person name="Ruijssenaars H.J."/>
        </authorList>
    </citation>
    <scope>NUCLEOTIDE SEQUENCE [LARGE SCALE GENOMIC DNA]</scope>
    <source>
        <strain evidence="2 3">S12</strain>
    </source>
</reference>
<evidence type="ECO:0000313" key="2">
    <source>
        <dbReference type="EMBL" id="AJA14965.1"/>
    </source>
</evidence>
<feature type="signal peptide" evidence="1">
    <location>
        <begin position="1"/>
        <end position="25"/>
    </location>
</feature>
<name>A0AA34WSF0_PSEPU</name>
<proteinExistence type="predicted"/>
<organism evidence="2 3">
    <name type="scientific">Pseudomonas putida S12</name>
    <dbReference type="NCBI Taxonomy" id="1215087"/>
    <lineage>
        <taxon>Bacteria</taxon>
        <taxon>Pseudomonadati</taxon>
        <taxon>Pseudomonadota</taxon>
        <taxon>Gammaproteobacteria</taxon>
        <taxon>Pseudomonadales</taxon>
        <taxon>Pseudomonadaceae</taxon>
        <taxon>Pseudomonas</taxon>
    </lineage>
</organism>
<evidence type="ECO:0000313" key="3">
    <source>
        <dbReference type="Proteomes" id="UP000017753"/>
    </source>
</evidence>
<evidence type="ECO:0000256" key="1">
    <source>
        <dbReference type="SAM" id="SignalP"/>
    </source>
</evidence>
<protein>
    <recommendedName>
        <fullName evidence="4">Lipoprotein</fullName>
    </recommendedName>
</protein>
<reference evidence="2 3" key="1">
    <citation type="submission" date="2014-11" db="EMBL/GenBank/DDBJ databases">
        <title>Complete genome sequence of Pseudomonas putida S12 including megaplasmid pTTS12.</title>
        <authorList>
            <person name="Kuepper J."/>
            <person name="Ruijssenaars H.J."/>
            <person name="Blank L.M."/>
            <person name="de Winde J.H."/>
            <person name="Wierckx N."/>
        </authorList>
    </citation>
    <scope>NUCLEOTIDE SEQUENCE [LARGE SCALE GENOMIC DNA]</scope>
    <source>
        <strain evidence="2 3">S12</strain>
    </source>
</reference>
<feature type="chain" id="PRO_5041243210" description="Lipoprotein" evidence="1">
    <location>
        <begin position="26"/>
        <end position="161"/>
    </location>
</feature>
<dbReference type="EMBL" id="CP009974">
    <property type="protein sequence ID" value="AJA14965.1"/>
    <property type="molecule type" value="Genomic_DNA"/>
</dbReference>
<dbReference type="AlphaFoldDB" id="A0AA34WSF0"/>
<sequence>MKLCQSAWRVGMLSALFSVVTGVYALDNPSEAKSTAQVYFAGGKDEVDSGNTCSIEIEPGGIEYNFPKNGCKNDDMYWYRVENAPSGTLITLYSEEHCPKKSWWFKIRTYIQPTTTAWRKIADLAPAPEKSIITGGILLDKKEYEAGQQVGGKLSCVYIDL</sequence>
<dbReference type="Proteomes" id="UP000017753">
    <property type="component" value="Chromosome"/>
</dbReference>
<gene>
    <name evidence="2" type="ORF">RPPX_16895</name>
</gene>
<keyword evidence="1" id="KW-0732">Signal</keyword>
<evidence type="ECO:0008006" key="4">
    <source>
        <dbReference type="Google" id="ProtNLM"/>
    </source>
</evidence>